<dbReference type="InterPro" id="IPR001347">
    <property type="entry name" value="SIS_dom"/>
</dbReference>
<dbReference type="Gene3D" id="3.40.50.10490">
    <property type="entry name" value="Glucose-6-phosphate isomerase like protein, domain 1"/>
    <property type="match status" value="1"/>
</dbReference>
<feature type="domain" description="SIS" evidence="1">
    <location>
        <begin position="1"/>
        <end position="120"/>
    </location>
</feature>
<dbReference type="GO" id="GO:0097367">
    <property type="term" value="F:carbohydrate derivative binding"/>
    <property type="evidence" value="ECO:0007669"/>
    <property type="project" value="InterPro"/>
</dbReference>
<protein>
    <recommendedName>
        <fullName evidence="1">SIS domain-containing protein</fullName>
    </recommendedName>
</protein>
<dbReference type="GO" id="GO:1901135">
    <property type="term" value="P:carbohydrate derivative metabolic process"/>
    <property type="evidence" value="ECO:0007669"/>
    <property type="project" value="InterPro"/>
</dbReference>
<dbReference type="PROSITE" id="PS51464">
    <property type="entry name" value="SIS"/>
    <property type="match status" value="1"/>
</dbReference>
<dbReference type="PANTHER" id="PTHR30390:SF6">
    <property type="entry name" value="DNAA INITIATOR-ASSOCIATING PROTEIN DIAA"/>
    <property type="match status" value="1"/>
</dbReference>
<dbReference type="PANTHER" id="PTHR30390">
    <property type="entry name" value="SEDOHEPTULOSE 7-PHOSPHATE ISOMERASE / DNAA INITIATOR-ASSOCIATING FACTOR FOR REPLICATION INITIATION"/>
    <property type="match status" value="1"/>
</dbReference>
<gene>
    <name evidence="2" type="ORF">A3J15_02105</name>
</gene>
<reference evidence="2 3" key="1">
    <citation type="journal article" date="2016" name="Nat. Commun.">
        <title>Thousands of microbial genomes shed light on interconnected biogeochemical processes in an aquifer system.</title>
        <authorList>
            <person name="Anantharaman K."/>
            <person name="Brown C.T."/>
            <person name="Hug L.A."/>
            <person name="Sharon I."/>
            <person name="Castelle C.J."/>
            <person name="Probst A.J."/>
            <person name="Thomas B.C."/>
            <person name="Singh A."/>
            <person name="Wilkins M.J."/>
            <person name="Karaoz U."/>
            <person name="Brodie E.L."/>
            <person name="Williams K.H."/>
            <person name="Hubbard S.S."/>
            <person name="Banfield J.F."/>
        </authorList>
    </citation>
    <scope>NUCLEOTIDE SEQUENCE [LARGE SCALE GENOMIC DNA]</scope>
</reference>
<dbReference type="InterPro" id="IPR050099">
    <property type="entry name" value="SIS_GmhA/DiaA_subfam"/>
</dbReference>
<sequence length="120" mass="13110">MGELTARTNDDGWNTVFINWLKISQLSKKDAVMVFSVGGGNKEKNISGNIVEALKYAKEKGATVLGIVSRDGGYTKKVADACVLIPVVADDKITPYAEAFQAVVWHGIVFHPQLRSIKPY</sequence>
<comment type="caution">
    <text evidence="2">The sequence shown here is derived from an EMBL/GenBank/DDBJ whole genome shotgun (WGS) entry which is preliminary data.</text>
</comment>
<proteinExistence type="predicted"/>
<evidence type="ECO:0000313" key="2">
    <source>
        <dbReference type="EMBL" id="OGK56421.1"/>
    </source>
</evidence>
<dbReference type="EMBL" id="MGAY01000037">
    <property type="protein sequence ID" value="OGK56421.1"/>
    <property type="molecule type" value="Genomic_DNA"/>
</dbReference>
<dbReference type="SUPFAM" id="SSF53697">
    <property type="entry name" value="SIS domain"/>
    <property type="match status" value="1"/>
</dbReference>
<dbReference type="STRING" id="1802074.A3J15_02105"/>
<evidence type="ECO:0000313" key="3">
    <source>
        <dbReference type="Proteomes" id="UP000176376"/>
    </source>
</evidence>
<organism evidence="2 3">
    <name type="scientific">Candidatus Roizmanbacteria bacterium RIFCSPLOWO2_02_FULL_38_10</name>
    <dbReference type="NCBI Taxonomy" id="1802074"/>
    <lineage>
        <taxon>Bacteria</taxon>
        <taxon>Candidatus Roizmaniibacteriota</taxon>
    </lineage>
</organism>
<dbReference type="Proteomes" id="UP000176376">
    <property type="component" value="Unassembled WGS sequence"/>
</dbReference>
<evidence type="ECO:0000259" key="1">
    <source>
        <dbReference type="PROSITE" id="PS51464"/>
    </source>
</evidence>
<accession>A0A1F7JLB9</accession>
<name>A0A1F7JLB9_9BACT</name>
<dbReference type="InterPro" id="IPR046348">
    <property type="entry name" value="SIS_dom_sf"/>
</dbReference>
<dbReference type="AlphaFoldDB" id="A0A1F7JLB9"/>